<organism evidence="4 5">
    <name type="scientific">Candidatus Muproteobacteria bacterium RIFCSPHIGHO2_02_FULL_65_16</name>
    <dbReference type="NCBI Taxonomy" id="1817766"/>
    <lineage>
        <taxon>Bacteria</taxon>
        <taxon>Pseudomonadati</taxon>
        <taxon>Pseudomonadota</taxon>
        <taxon>Candidatus Muproteobacteria</taxon>
    </lineage>
</organism>
<dbReference type="FunFam" id="3.30.70.270:FF:000001">
    <property type="entry name" value="Diguanylate cyclase domain protein"/>
    <property type="match status" value="1"/>
</dbReference>
<dbReference type="InterPro" id="IPR000160">
    <property type="entry name" value="GGDEF_dom"/>
</dbReference>
<dbReference type="EMBL" id="MFTA01000068">
    <property type="protein sequence ID" value="OGI51052.1"/>
    <property type="molecule type" value="Genomic_DNA"/>
</dbReference>
<name>A0A1F6U151_9PROT</name>
<dbReference type="PANTHER" id="PTHR46663:SF2">
    <property type="entry name" value="GGDEF DOMAIN-CONTAINING PROTEIN"/>
    <property type="match status" value="1"/>
</dbReference>
<proteinExistence type="predicted"/>
<feature type="domain" description="GGDEF" evidence="3">
    <location>
        <begin position="168"/>
        <end position="301"/>
    </location>
</feature>
<reference evidence="4 5" key="1">
    <citation type="journal article" date="2016" name="Nat. Commun.">
        <title>Thousands of microbial genomes shed light on interconnected biogeochemical processes in an aquifer system.</title>
        <authorList>
            <person name="Anantharaman K."/>
            <person name="Brown C.T."/>
            <person name="Hug L.A."/>
            <person name="Sharon I."/>
            <person name="Castelle C.J."/>
            <person name="Probst A.J."/>
            <person name="Thomas B.C."/>
            <person name="Singh A."/>
            <person name="Wilkins M.J."/>
            <person name="Karaoz U."/>
            <person name="Brodie E.L."/>
            <person name="Williams K.H."/>
            <person name="Hubbard S.S."/>
            <person name="Banfield J.F."/>
        </authorList>
    </citation>
    <scope>NUCLEOTIDE SEQUENCE [LARGE SCALE GENOMIC DNA]</scope>
</reference>
<feature type="domain" description="Response regulatory" evidence="2">
    <location>
        <begin position="7"/>
        <end position="124"/>
    </location>
</feature>
<dbReference type="InterPro" id="IPR001789">
    <property type="entry name" value="Sig_transdc_resp-reg_receiver"/>
</dbReference>
<dbReference type="PROSITE" id="PS50887">
    <property type="entry name" value="GGDEF"/>
    <property type="match status" value="1"/>
</dbReference>
<dbReference type="InterPro" id="IPR043128">
    <property type="entry name" value="Rev_trsase/Diguanyl_cyclase"/>
</dbReference>
<evidence type="ECO:0008006" key="6">
    <source>
        <dbReference type="Google" id="ProtNLM"/>
    </source>
</evidence>
<dbReference type="GO" id="GO:0003824">
    <property type="term" value="F:catalytic activity"/>
    <property type="evidence" value="ECO:0007669"/>
    <property type="project" value="UniProtKB-ARBA"/>
</dbReference>
<evidence type="ECO:0000259" key="2">
    <source>
        <dbReference type="PROSITE" id="PS50110"/>
    </source>
</evidence>
<dbReference type="Proteomes" id="UP000179362">
    <property type="component" value="Unassembled WGS sequence"/>
</dbReference>
<evidence type="ECO:0000256" key="1">
    <source>
        <dbReference type="PROSITE-ProRule" id="PRU00169"/>
    </source>
</evidence>
<dbReference type="InterPro" id="IPR052163">
    <property type="entry name" value="DGC-Regulatory_Protein"/>
</dbReference>
<dbReference type="CDD" id="cd00156">
    <property type="entry name" value="REC"/>
    <property type="match status" value="1"/>
</dbReference>
<dbReference type="SMART" id="SM00448">
    <property type="entry name" value="REC"/>
    <property type="match status" value="1"/>
</dbReference>
<dbReference type="SUPFAM" id="SSF52172">
    <property type="entry name" value="CheY-like"/>
    <property type="match status" value="1"/>
</dbReference>
<dbReference type="SUPFAM" id="SSF55073">
    <property type="entry name" value="Nucleotide cyclase"/>
    <property type="match status" value="1"/>
</dbReference>
<dbReference type="GO" id="GO:0000160">
    <property type="term" value="P:phosphorelay signal transduction system"/>
    <property type="evidence" value="ECO:0007669"/>
    <property type="project" value="InterPro"/>
</dbReference>
<dbReference type="PANTHER" id="PTHR46663">
    <property type="entry name" value="DIGUANYLATE CYCLASE DGCT-RELATED"/>
    <property type="match status" value="1"/>
</dbReference>
<dbReference type="Gene3D" id="3.30.70.270">
    <property type="match status" value="1"/>
</dbReference>
<comment type="caution">
    <text evidence="4">The sequence shown here is derived from an EMBL/GenBank/DDBJ whole genome shotgun (WGS) entry which is preliminary data.</text>
</comment>
<evidence type="ECO:0000313" key="4">
    <source>
        <dbReference type="EMBL" id="OGI51052.1"/>
    </source>
</evidence>
<keyword evidence="1" id="KW-0597">Phosphoprotein</keyword>
<dbReference type="PROSITE" id="PS50110">
    <property type="entry name" value="RESPONSE_REGULATORY"/>
    <property type="match status" value="1"/>
</dbReference>
<evidence type="ECO:0000259" key="3">
    <source>
        <dbReference type="PROSITE" id="PS50887"/>
    </source>
</evidence>
<sequence>MGTESVKILLVEDQPADAGLVREMLAVDDAGRFDISHVTSMEAALALLARERFDALLLDLSLPDAQGLTAVTQLQREAPWLPIVVLSGLSDETIALKAVQAGAQDFLVKGWGEGRTLARALRHAIARKRSIEHLAHLASHDPLTDLPNRILFQERLARAVEHARRNRSLAALLLLDLDYFKNINDTFGHETGDRLLQAVGQRLKECVRGRDTVARLGGDEFAVILEDLTTTEDVVTVAEKMLRSVAQPFTLNGGEFSVNVSIGITLFSERDYDTERLVRYADSALYQAKTGGRDDYRFYQPGALDIRSAKNY</sequence>
<dbReference type="NCBIfam" id="TIGR00254">
    <property type="entry name" value="GGDEF"/>
    <property type="match status" value="1"/>
</dbReference>
<dbReference type="Pfam" id="PF00990">
    <property type="entry name" value="GGDEF"/>
    <property type="match status" value="1"/>
</dbReference>
<dbReference type="Pfam" id="PF00072">
    <property type="entry name" value="Response_reg"/>
    <property type="match status" value="1"/>
</dbReference>
<protein>
    <recommendedName>
        <fullName evidence="6">Diguanylate cyclase response regulator</fullName>
    </recommendedName>
</protein>
<feature type="modified residue" description="4-aspartylphosphate" evidence="1">
    <location>
        <position position="59"/>
    </location>
</feature>
<dbReference type="SMART" id="SM00267">
    <property type="entry name" value="GGDEF"/>
    <property type="match status" value="1"/>
</dbReference>
<gene>
    <name evidence="4" type="ORF">A3B81_05705</name>
</gene>
<dbReference type="InterPro" id="IPR011006">
    <property type="entry name" value="CheY-like_superfamily"/>
</dbReference>
<dbReference type="AlphaFoldDB" id="A0A1F6U151"/>
<dbReference type="InterPro" id="IPR029787">
    <property type="entry name" value="Nucleotide_cyclase"/>
</dbReference>
<dbReference type="Gene3D" id="3.40.50.2300">
    <property type="match status" value="1"/>
</dbReference>
<accession>A0A1F6U151</accession>
<evidence type="ECO:0000313" key="5">
    <source>
        <dbReference type="Proteomes" id="UP000179362"/>
    </source>
</evidence>
<dbReference type="CDD" id="cd01949">
    <property type="entry name" value="GGDEF"/>
    <property type="match status" value="1"/>
</dbReference>